<accession>A0A1G6V2Z3</accession>
<evidence type="ECO:0000256" key="2">
    <source>
        <dbReference type="ARBA" id="ARBA00001968"/>
    </source>
</evidence>
<dbReference type="PROSITE" id="PS50112">
    <property type="entry name" value="PAS"/>
    <property type="match status" value="1"/>
</dbReference>
<sequence length="764" mass="80418">MDVVTRRVLARRWHIVAATVVVVVMAAVLWSPLPRPVRATVSDWGVMAVILVTTVALWVRARLSTNPQRRRAWRLFTLSSLLAAAGNAVLLLPETGLSAPAVVLFTITALLVSSAAAFFFPSVVLSRVELGRILADGLVVCFSLLGILFVVASQVRPDVGLDDRSLFLLVLPAADCVVVTVLVIMVLRSHRADYERFFAAAVGFLCITVADTGFALREMSAGYGITGEPTDLGWFVGYLSIAVAVLARDNPAPAAPTAGVERPLLGTFTVYACLVTAAVVLTAGELDQAALATQLVAVLAVVAVALRELLVTYDDVRLRRQLSTLVDERTEQLRETAEMSAAVAGSVGDGILAADLDGHLTYTNPAAVALLGWSPTELIGRPMTDVLDGTGGEGALRQPEAWIGEAVEHGRVSTGRTRCVGREGTSIPVQMTVSPLTRHAGTAGCVMVFRDLREQDRVERMKSEFVSTVSHELRTPLTSIRGVLGLMANERLGPLAPQAAPLVRIASDSADRLSRLVEDLLDVGRLQSGRFPLSVADHDAAVLARRAVDQGRLLLTERAVELVLDAGDQPLVVHGDQDRIQQVLTNLLSNAAKYAPECTEVAVAVRGDPSGLGGRGAVCFDVTDHGPGIPADKLDEVFDRFVQADQSDTRAKEGTGLGLSIARQLVRAMGGTLGVSSEPWSHTTFTVELPAGGHDAVAAGQDHVTSEGQDATSGGRSATSGGRHATSGGRDAPVTGEPATRVAAEPDATPAGVPAGDEVGSLRG</sequence>
<evidence type="ECO:0000256" key="6">
    <source>
        <dbReference type="ARBA" id="ARBA00022679"/>
    </source>
</evidence>
<evidence type="ECO:0000256" key="5">
    <source>
        <dbReference type="ARBA" id="ARBA00022553"/>
    </source>
</evidence>
<keyword evidence="15" id="KW-1185">Reference proteome</keyword>
<dbReference type="CDD" id="cd16922">
    <property type="entry name" value="HATPase_EvgS-ArcB-TorS-like"/>
    <property type="match status" value="1"/>
</dbReference>
<dbReference type="Gene3D" id="3.30.565.10">
    <property type="entry name" value="Histidine kinase-like ATPase, C-terminal domain"/>
    <property type="match status" value="1"/>
</dbReference>
<dbReference type="Pfam" id="PF02518">
    <property type="entry name" value="HATPase_c"/>
    <property type="match status" value="1"/>
</dbReference>
<dbReference type="InterPro" id="IPR003594">
    <property type="entry name" value="HATPase_dom"/>
</dbReference>
<evidence type="ECO:0000259" key="13">
    <source>
        <dbReference type="PROSITE" id="PS50112"/>
    </source>
</evidence>
<dbReference type="EC" id="2.7.13.3" evidence="4"/>
<keyword evidence="6" id="KW-0808">Transferase</keyword>
<evidence type="ECO:0000313" key="15">
    <source>
        <dbReference type="Proteomes" id="UP000198546"/>
    </source>
</evidence>
<comment type="cofactor">
    <cofactor evidence="2">
        <name>a divalent metal cation</name>
        <dbReference type="ChEBI" id="CHEBI:60240"/>
    </cofactor>
</comment>
<proteinExistence type="predicted"/>
<dbReference type="Gene3D" id="3.30.450.20">
    <property type="entry name" value="PAS domain"/>
    <property type="match status" value="1"/>
</dbReference>
<dbReference type="FunFam" id="1.10.287.130:FF:000001">
    <property type="entry name" value="Two-component sensor histidine kinase"/>
    <property type="match status" value="1"/>
</dbReference>
<evidence type="ECO:0000256" key="10">
    <source>
        <dbReference type="SAM" id="MobiDB-lite"/>
    </source>
</evidence>
<dbReference type="InterPro" id="IPR004358">
    <property type="entry name" value="Sig_transdc_His_kin-like_C"/>
</dbReference>
<dbReference type="PRINTS" id="PR00344">
    <property type="entry name" value="BCTRLSENSOR"/>
</dbReference>
<dbReference type="CDD" id="cd00082">
    <property type="entry name" value="HisKA"/>
    <property type="match status" value="1"/>
</dbReference>
<evidence type="ECO:0000256" key="1">
    <source>
        <dbReference type="ARBA" id="ARBA00000085"/>
    </source>
</evidence>
<dbReference type="GO" id="GO:0005509">
    <property type="term" value="F:calcium ion binding"/>
    <property type="evidence" value="ECO:0007669"/>
    <property type="project" value="UniProtKB-ARBA"/>
</dbReference>
<dbReference type="SMART" id="SM00388">
    <property type="entry name" value="HisKA"/>
    <property type="match status" value="1"/>
</dbReference>
<comment type="catalytic activity">
    <reaction evidence="1">
        <text>ATP + protein L-histidine = ADP + protein N-phospho-L-histidine.</text>
        <dbReference type="EC" id="2.7.13.3"/>
    </reaction>
</comment>
<protein>
    <recommendedName>
        <fullName evidence="4">histidine kinase</fullName>
        <ecNumber evidence="4">2.7.13.3</ecNumber>
    </recommendedName>
</protein>
<dbReference type="SMART" id="SM00387">
    <property type="entry name" value="HATPase_c"/>
    <property type="match status" value="1"/>
</dbReference>
<feature type="transmembrane region" description="Helical" evidence="11">
    <location>
        <begin position="12"/>
        <end position="32"/>
    </location>
</feature>
<keyword evidence="8" id="KW-0902">Two-component regulatory system</keyword>
<feature type="domain" description="Histidine kinase" evidence="12">
    <location>
        <begin position="468"/>
        <end position="693"/>
    </location>
</feature>
<dbReference type="PROSITE" id="PS50109">
    <property type="entry name" value="HIS_KIN"/>
    <property type="match status" value="1"/>
</dbReference>
<organism evidence="14 15">
    <name type="scientific">Auraticoccus monumenti</name>
    <dbReference type="NCBI Taxonomy" id="675864"/>
    <lineage>
        <taxon>Bacteria</taxon>
        <taxon>Bacillati</taxon>
        <taxon>Actinomycetota</taxon>
        <taxon>Actinomycetes</taxon>
        <taxon>Propionibacteriales</taxon>
        <taxon>Propionibacteriaceae</taxon>
        <taxon>Auraticoccus</taxon>
    </lineage>
</organism>
<dbReference type="InterPro" id="IPR003661">
    <property type="entry name" value="HisK_dim/P_dom"/>
</dbReference>
<feature type="transmembrane region" description="Helical" evidence="11">
    <location>
        <begin position="98"/>
        <end position="121"/>
    </location>
</feature>
<keyword evidence="7" id="KW-0418">Kinase</keyword>
<dbReference type="Gene3D" id="1.10.287.130">
    <property type="match status" value="1"/>
</dbReference>
<dbReference type="GO" id="GO:0005886">
    <property type="term" value="C:plasma membrane"/>
    <property type="evidence" value="ECO:0007669"/>
    <property type="project" value="UniProtKB-SubCell"/>
</dbReference>
<feature type="domain" description="PAS" evidence="13">
    <location>
        <begin position="335"/>
        <end position="381"/>
    </location>
</feature>
<evidence type="ECO:0000256" key="9">
    <source>
        <dbReference type="ARBA" id="ARBA00023136"/>
    </source>
</evidence>
<evidence type="ECO:0000259" key="12">
    <source>
        <dbReference type="PROSITE" id="PS50109"/>
    </source>
</evidence>
<feature type="transmembrane region" description="Helical" evidence="11">
    <location>
        <begin position="44"/>
        <end position="61"/>
    </location>
</feature>
<name>A0A1G6V2Z3_9ACTN</name>
<reference evidence="14 15" key="1">
    <citation type="submission" date="2016-10" db="EMBL/GenBank/DDBJ databases">
        <authorList>
            <person name="de Groot N.N."/>
        </authorList>
    </citation>
    <scope>NUCLEOTIDE SEQUENCE [LARGE SCALE GENOMIC DNA]</scope>
    <source>
        <strain evidence="14 15">MON 2.2</strain>
    </source>
</reference>
<feature type="compositionally biased region" description="Low complexity" evidence="10">
    <location>
        <begin position="711"/>
        <end position="723"/>
    </location>
</feature>
<dbReference type="PANTHER" id="PTHR43047">
    <property type="entry name" value="TWO-COMPONENT HISTIDINE PROTEIN KINASE"/>
    <property type="match status" value="1"/>
</dbReference>
<dbReference type="Pfam" id="PF00989">
    <property type="entry name" value="PAS"/>
    <property type="match status" value="1"/>
</dbReference>
<dbReference type="InterPro" id="IPR036890">
    <property type="entry name" value="HATPase_C_sf"/>
</dbReference>
<keyword evidence="9 11" id="KW-0472">Membrane</keyword>
<dbReference type="GO" id="GO:0009927">
    <property type="term" value="F:histidine phosphotransfer kinase activity"/>
    <property type="evidence" value="ECO:0007669"/>
    <property type="project" value="TreeGrafter"/>
</dbReference>
<dbReference type="InterPro" id="IPR013767">
    <property type="entry name" value="PAS_fold"/>
</dbReference>
<dbReference type="GO" id="GO:0006355">
    <property type="term" value="P:regulation of DNA-templated transcription"/>
    <property type="evidence" value="ECO:0007669"/>
    <property type="project" value="InterPro"/>
</dbReference>
<evidence type="ECO:0000256" key="8">
    <source>
        <dbReference type="ARBA" id="ARBA00023012"/>
    </source>
</evidence>
<evidence type="ECO:0000256" key="7">
    <source>
        <dbReference type="ARBA" id="ARBA00022777"/>
    </source>
</evidence>
<evidence type="ECO:0000256" key="4">
    <source>
        <dbReference type="ARBA" id="ARBA00012438"/>
    </source>
</evidence>
<dbReference type="SUPFAM" id="SSF47384">
    <property type="entry name" value="Homodimeric domain of signal transducing histidine kinase"/>
    <property type="match status" value="1"/>
</dbReference>
<dbReference type="SUPFAM" id="SSF55874">
    <property type="entry name" value="ATPase domain of HSP90 chaperone/DNA topoisomerase II/histidine kinase"/>
    <property type="match status" value="1"/>
</dbReference>
<keyword evidence="5" id="KW-0597">Phosphoprotein</keyword>
<feature type="transmembrane region" description="Helical" evidence="11">
    <location>
        <begin position="165"/>
        <end position="185"/>
    </location>
</feature>
<dbReference type="EMBL" id="LT629688">
    <property type="protein sequence ID" value="SDD47892.1"/>
    <property type="molecule type" value="Genomic_DNA"/>
</dbReference>
<feature type="transmembrane region" description="Helical" evidence="11">
    <location>
        <begin position="197"/>
        <end position="216"/>
    </location>
</feature>
<keyword evidence="11" id="KW-0812">Transmembrane</keyword>
<dbReference type="SMART" id="SM00091">
    <property type="entry name" value="PAS"/>
    <property type="match status" value="1"/>
</dbReference>
<dbReference type="Proteomes" id="UP000198546">
    <property type="component" value="Chromosome i"/>
</dbReference>
<dbReference type="SUPFAM" id="SSF55785">
    <property type="entry name" value="PYP-like sensor domain (PAS domain)"/>
    <property type="match status" value="1"/>
</dbReference>
<evidence type="ECO:0000256" key="11">
    <source>
        <dbReference type="SAM" id="Phobius"/>
    </source>
</evidence>
<dbReference type="NCBIfam" id="TIGR00229">
    <property type="entry name" value="sensory_box"/>
    <property type="match status" value="1"/>
</dbReference>
<dbReference type="PANTHER" id="PTHR43047:SF72">
    <property type="entry name" value="OSMOSENSING HISTIDINE PROTEIN KINASE SLN1"/>
    <property type="match status" value="1"/>
</dbReference>
<dbReference type="InterPro" id="IPR036097">
    <property type="entry name" value="HisK_dim/P_sf"/>
</dbReference>
<dbReference type="GO" id="GO:0000155">
    <property type="term" value="F:phosphorelay sensor kinase activity"/>
    <property type="evidence" value="ECO:0007669"/>
    <property type="project" value="InterPro"/>
</dbReference>
<feature type="region of interest" description="Disordered" evidence="10">
    <location>
        <begin position="702"/>
        <end position="764"/>
    </location>
</feature>
<dbReference type="STRING" id="675864.SAMN04489747_1029"/>
<evidence type="ECO:0000256" key="3">
    <source>
        <dbReference type="ARBA" id="ARBA00004236"/>
    </source>
</evidence>
<dbReference type="Pfam" id="PF00512">
    <property type="entry name" value="HisKA"/>
    <property type="match status" value="1"/>
</dbReference>
<comment type="subcellular location">
    <subcellularLocation>
        <location evidence="3">Cell membrane</location>
    </subcellularLocation>
</comment>
<keyword evidence="11" id="KW-1133">Transmembrane helix</keyword>
<dbReference type="InterPro" id="IPR005467">
    <property type="entry name" value="His_kinase_dom"/>
</dbReference>
<feature type="transmembrane region" description="Helical" evidence="11">
    <location>
        <begin position="133"/>
        <end position="153"/>
    </location>
</feature>
<dbReference type="AlphaFoldDB" id="A0A1G6V2Z3"/>
<evidence type="ECO:0000313" key="14">
    <source>
        <dbReference type="EMBL" id="SDD47892.1"/>
    </source>
</evidence>
<dbReference type="CDD" id="cd00130">
    <property type="entry name" value="PAS"/>
    <property type="match status" value="1"/>
</dbReference>
<gene>
    <name evidence="14" type="ORF">SAMN04489747_1029</name>
</gene>
<dbReference type="InterPro" id="IPR000014">
    <property type="entry name" value="PAS"/>
</dbReference>
<dbReference type="InterPro" id="IPR035965">
    <property type="entry name" value="PAS-like_dom_sf"/>
</dbReference>
<dbReference type="FunFam" id="3.30.565.10:FF:000006">
    <property type="entry name" value="Sensor histidine kinase WalK"/>
    <property type="match status" value="1"/>
</dbReference>
<feature type="transmembrane region" description="Helical" evidence="11">
    <location>
        <begin position="73"/>
        <end position="92"/>
    </location>
</feature>